<dbReference type="EMBL" id="KU248828">
    <property type="protein sequence ID" value="AND74680.1"/>
    <property type="molecule type" value="Genomic_DNA"/>
</dbReference>
<evidence type="ECO:0000256" key="14">
    <source>
        <dbReference type="ARBA" id="ARBA00023200"/>
    </source>
</evidence>
<keyword evidence="13 18" id="KW-0804">Transcription</keyword>
<evidence type="ECO:0000256" key="12">
    <source>
        <dbReference type="ARBA" id="ARBA00023159"/>
    </source>
</evidence>
<evidence type="ECO:0000256" key="13">
    <source>
        <dbReference type="ARBA" id="ARBA00023163"/>
    </source>
</evidence>
<evidence type="ECO:0000256" key="19">
    <source>
        <dbReference type="PIRNR" id="PIRNR003407"/>
    </source>
</evidence>
<sequence length="96" mass="10919">MRGNTSTIRDIDLHLEELVLPANLLSTESLSPDDELEEEQRQSFSVDTCCDHCNRRVRLVVSATSTGIIRFQQLLVSELSIVCPRCCRENFQHGRS</sequence>
<comment type="subunit">
    <text evidence="18">Homodimer. Homooligomer. Interacts with host RB1; this interaction induces dissociation of RB1-E2F1 complex thereby disrupting RB1 activity. Interacts with host EP300; this interaction represses EP300 transcriptional activity. Interacts with protein E2; this interaction inhibits E7 oncogenic activity. Interacts with host TMEM173/STING; this interaction impairs the ability of TMEM173/STING to sense cytosolic DNA and promote the production of type I interferon (IFN-alpha and IFN-beta).</text>
</comment>
<dbReference type="GO" id="GO:0019904">
    <property type="term" value="F:protein domain specific binding"/>
    <property type="evidence" value="ECO:0007669"/>
    <property type="project" value="UniProtKB-UniRule"/>
</dbReference>
<dbReference type="InterPro" id="IPR000148">
    <property type="entry name" value="Papilloma_E7"/>
</dbReference>
<keyword evidence="7 18" id="KW-0863">Zinc-finger</keyword>
<keyword evidence="16 18" id="KW-0899">Viral immunoevasion</keyword>
<keyword evidence="3 18" id="KW-1048">Host nucleus</keyword>
<comment type="function">
    <text evidence="19">E7 protein has both transforming and trans-activating activities.</text>
</comment>
<accession>A0A172PZB6</accession>
<evidence type="ECO:0000256" key="9">
    <source>
        <dbReference type="ARBA" id="ARBA00022833"/>
    </source>
</evidence>
<evidence type="ECO:0000256" key="5">
    <source>
        <dbReference type="ARBA" id="ARBA00022632"/>
    </source>
</evidence>
<evidence type="ECO:0000256" key="8">
    <source>
        <dbReference type="ARBA" id="ARBA00022830"/>
    </source>
</evidence>
<dbReference type="Gene3D" id="3.30.160.330">
    <property type="match status" value="1"/>
</dbReference>
<evidence type="ECO:0000256" key="3">
    <source>
        <dbReference type="ARBA" id="ARBA00022562"/>
    </source>
</evidence>
<dbReference type="PIRSF" id="PIRSF003407">
    <property type="entry name" value="Papvi_E7"/>
    <property type="match status" value="1"/>
</dbReference>
<dbReference type="GO" id="GO:0039502">
    <property type="term" value="P:symbiont-mediated suppression of host type I interferon-mediated signaling pathway"/>
    <property type="evidence" value="ECO:0007669"/>
    <property type="project" value="UniProtKB-UniRule"/>
</dbReference>
<evidence type="ECO:0000256" key="16">
    <source>
        <dbReference type="ARBA" id="ARBA00023280"/>
    </source>
</evidence>
<keyword evidence="1 18" id="KW-1121">Modulation of host cell cycle by virus</keyword>
<evidence type="ECO:0000256" key="10">
    <source>
        <dbReference type="ARBA" id="ARBA00023015"/>
    </source>
</evidence>
<keyword evidence="4 18" id="KW-0945">Host-virus interaction</keyword>
<dbReference type="Proteomes" id="UP000137825">
    <property type="component" value="Genome"/>
</dbReference>
<keyword evidence="12 18" id="KW-0010">Activator</keyword>
<dbReference type="GO" id="GO:0003677">
    <property type="term" value="F:DNA binding"/>
    <property type="evidence" value="ECO:0007669"/>
    <property type="project" value="UniProtKB-UniRule"/>
</dbReference>
<evidence type="ECO:0000256" key="4">
    <source>
        <dbReference type="ARBA" id="ARBA00022581"/>
    </source>
</evidence>
<keyword evidence="15" id="KW-0922">Interferon antiviral system evasion</keyword>
<comment type="PTM">
    <text evidence="18">Highly phosphorylated.</text>
</comment>
<feature type="short sequence motif" description="Nuclear export signal" evidence="18">
    <location>
        <begin position="68"/>
        <end position="76"/>
    </location>
</feature>
<comment type="similarity">
    <text evidence="18 19">Belongs to the papillomaviridae E7 protein family.</text>
</comment>
<keyword evidence="5 18" id="KW-1090">Inhibition of host innate immune response by virus</keyword>
<gene>
    <name evidence="18 20" type="primary">E7</name>
</gene>
<evidence type="ECO:0000256" key="17">
    <source>
        <dbReference type="ARBA" id="ARBA00023309"/>
    </source>
</evidence>
<evidence type="ECO:0000313" key="20">
    <source>
        <dbReference type="EMBL" id="AND74680.1"/>
    </source>
</evidence>
<evidence type="ECO:0000256" key="18">
    <source>
        <dbReference type="HAMAP-Rule" id="MF_04004"/>
    </source>
</evidence>
<dbReference type="Pfam" id="PF00527">
    <property type="entry name" value="E7"/>
    <property type="match status" value="1"/>
</dbReference>
<evidence type="ECO:0000256" key="6">
    <source>
        <dbReference type="ARBA" id="ARBA00022723"/>
    </source>
</evidence>
<dbReference type="GO" id="GO:0052170">
    <property type="term" value="P:symbiont-mediated suppression of host innate immune response"/>
    <property type="evidence" value="ECO:0007669"/>
    <property type="project" value="UniProtKB-KW"/>
</dbReference>
<dbReference type="GO" id="GO:0039645">
    <property type="term" value="P:symbiont-mediated perturbation of host cell cycle G1/S transition checkpoint"/>
    <property type="evidence" value="ECO:0007669"/>
    <property type="project" value="UniProtKB-UniRule"/>
</dbReference>
<evidence type="ECO:0000256" key="11">
    <source>
        <dbReference type="ARBA" id="ARBA00023125"/>
    </source>
</evidence>
<protein>
    <recommendedName>
        <fullName evidence="18 19">Protein E7</fullName>
    </recommendedName>
</protein>
<comment type="subcellular location">
    <subcellularLocation>
        <location evidence="18">Host cytoplasm</location>
    </subcellularLocation>
    <subcellularLocation>
        <location evidence="18">Host nucleus</location>
    </subcellularLocation>
    <text evidence="18">Predominantly found in the host nucleus.</text>
</comment>
<keyword evidence="14 18" id="KW-1035">Host cytoplasm</keyword>
<evidence type="ECO:0000313" key="21">
    <source>
        <dbReference type="Proteomes" id="UP000137825"/>
    </source>
</evidence>
<dbReference type="GO" id="GO:0030430">
    <property type="term" value="C:host cell cytoplasm"/>
    <property type="evidence" value="ECO:0007669"/>
    <property type="project" value="UniProtKB-SubCell"/>
</dbReference>
<keyword evidence="6 18" id="KW-0479">Metal-binding</keyword>
<organism evidence="20 21">
    <name type="scientific">Papillomavirus JL74</name>
    <dbReference type="NCBI Taxonomy" id="1846251"/>
    <lineage>
        <taxon>Viruses</taxon>
        <taxon>Monodnaviria</taxon>
        <taxon>Shotokuvirae</taxon>
        <taxon>Cossaviricota</taxon>
        <taxon>Papovaviricetes</taxon>
        <taxon>Zurhausenvirales</taxon>
        <taxon>Papillomaviridae</taxon>
        <taxon>Firstpapillomavirinae</taxon>
        <taxon>Gammapapillomavirus</taxon>
        <taxon>Gammapapillomavirus 13</taxon>
    </lineage>
</organism>
<evidence type="ECO:0000256" key="7">
    <source>
        <dbReference type="ARBA" id="ARBA00022771"/>
    </source>
</evidence>
<proteinExistence type="inferred from homology"/>
<keyword evidence="2 18" id="KW-0244">Early protein</keyword>
<dbReference type="GO" id="GO:0008270">
    <property type="term" value="F:zinc ion binding"/>
    <property type="evidence" value="ECO:0007669"/>
    <property type="project" value="UniProtKB-KW"/>
</dbReference>
<comment type="domain">
    <text evidence="18">The E7 terminal domain is an intrinsically disordered domain, whose flexibility and conformational transitions confer target adaptability to the oncoprotein. It allows adaptation to a variety of protein targets and exposes the PEST degradation sequence that regulates its turnover in the cell.</text>
</comment>
<feature type="zinc finger region" evidence="18">
    <location>
        <begin position="50"/>
        <end position="86"/>
    </location>
</feature>
<dbReference type="GO" id="GO:0006351">
    <property type="term" value="P:DNA-templated transcription"/>
    <property type="evidence" value="ECO:0007669"/>
    <property type="project" value="UniProtKB-UniRule"/>
</dbReference>
<dbReference type="HAMAP" id="MF_04004">
    <property type="entry name" value="PPV_E7"/>
    <property type="match status" value="1"/>
</dbReference>
<dbReference type="GO" id="GO:0003700">
    <property type="term" value="F:DNA-binding transcription factor activity"/>
    <property type="evidence" value="ECO:0007669"/>
    <property type="project" value="UniProtKB-UniRule"/>
</dbReference>
<keyword evidence="10 18" id="KW-0805">Transcription regulation</keyword>
<comment type="caution">
    <text evidence="18">Lacks conserved residue(s) required for the propagation of feature annotation.</text>
</comment>
<comment type="function">
    <text evidence="18">Plays a role in viral genome replication by driving entry of quiescent cells into the cell cycle. Stimulation of progression from G1 to S phase allows the virus to efficiently use the cellular DNA replicating machinery to achieve viral genome replication. E7 protein has both transforming and trans-activating activities. Induces the disassembly of the E2F1 transcription factor from RB1, with subsequent transcriptional activation of E2F1-regulated S-phase genes. Interferes with host histone deacetylation mediated by HDAC1 and HDAC2, leading to transcription activation. Plays also a role in the inhibition of both antiviral and antiproliferative functions of host interferon alpha. Interaction with host TMEM173/STING impairs the ability of TMEM173/STING to sense cytosolic DNA and promote the production of type I interferon (IFN-alpha and IFN-beta).</text>
</comment>
<dbReference type="GO" id="GO:0042025">
    <property type="term" value="C:host cell nucleus"/>
    <property type="evidence" value="ECO:0007669"/>
    <property type="project" value="UniProtKB-SubCell"/>
</dbReference>
<keyword evidence="8 18" id="KW-1114">Inhibition of host interferon signaling pathway by virus</keyword>
<evidence type="ECO:0000256" key="1">
    <source>
        <dbReference type="ARBA" id="ARBA00022504"/>
    </source>
</evidence>
<name>A0A172PZB6_9PAPI</name>
<keyword evidence="17 18" id="KW-1078">G1/S host cell cycle checkpoint dysregulation by virus</keyword>
<dbReference type="SUPFAM" id="SSF161234">
    <property type="entry name" value="E7 C-terminal domain-like"/>
    <property type="match status" value="1"/>
</dbReference>
<keyword evidence="9 18" id="KW-0862">Zinc</keyword>
<reference evidence="20 21" key="1">
    <citation type="submission" date="2015-12" db="EMBL/GenBank/DDBJ databases">
        <title>New papillomavirus isolated from Tscherskia triton in China.</title>
        <authorList>
            <person name="Cao X."/>
            <person name="Zhang C."/>
            <person name="Song F."/>
            <person name="Wang H."/>
            <person name="Peng J."/>
            <person name="Yao L."/>
        </authorList>
    </citation>
    <scope>NUCLEOTIDE SEQUENCE [LARGE SCALE GENOMIC DNA]</scope>
    <source>
        <strain evidence="20">JL74</strain>
    </source>
</reference>
<keyword evidence="11 18" id="KW-0238">DNA-binding</keyword>
<evidence type="ECO:0000256" key="15">
    <source>
        <dbReference type="ARBA" id="ARBA00023258"/>
    </source>
</evidence>
<evidence type="ECO:0000256" key="2">
    <source>
        <dbReference type="ARBA" id="ARBA00022518"/>
    </source>
</evidence>